<keyword evidence="1" id="KW-0479">Metal-binding</keyword>
<keyword evidence="1" id="KW-0863">Zinc-finger</keyword>
<feature type="compositionally biased region" description="Basic and acidic residues" evidence="2">
    <location>
        <begin position="123"/>
        <end position="132"/>
    </location>
</feature>
<feature type="non-terminal residue" evidence="4">
    <location>
        <position position="1"/>
    </location>
</feature>
<evidence type="ECO:0000256" key="1">
    <source>
        <dbReference type="PROSITE-ProRule" id="PRU00047"/>
    </source>
</evidence>
<organism evidence="4 5">
    <name type="scientific">Rotaria magnacalcarata</name>
    <dbReference type="NCBI Taxonomy" id="392030"/>
    <lineage>
        <taxon>Eukaryota</taxon>
        <taxon>Metazoa</taxon>
        <taxon>Spiralia</taxon>
        <taxon>Gnathifera</taxon>
        <taxon>Rotifera</taxon>
        <taxon>Eurotatoria</taxon>
        <taxon>Bdelloidea</taxon>
        <taxon>Philodinida</taxon>
        <taxon>Philodinidae</taxon>
        <taxon>Rotaria</taxon>
    </lineage>
</organism>
<reference evidence="4" key="1">
    <citation type="submission" date="2021-02" db="EMBL/GenBank/DDBJ databases">
        <authorList>
            <person name="Nowell W R."/>
        </authorList>
    </citation>
    <scope>NUCLEOTIDE SEQUENCE</scope>
</reference>
<evidence type="ECO:0000259" key="3">
    <source>
        <dbReference type="PROSITE" id="PS50158"/>
    </source>
</evidence>
<feature type="domain" description="CCHC-type" evidence="3">
    <location>
        <begin position="171"/>
        <end position="184"/>
    </location>
</feature>
<name>A0A820JYQ9_9BILA</name>
<proteinExistence type="predicted"/>
<dbReference type="Gene3D" id="4.10.60.10">
    <property type="entry name" value="Zinc finger, CCHC-type"/>
    <property type="match status" value="1"/>
</dbReference>
<dbReference type="AlphaFoldDB" id="A0A820JYQ9"/>
<gene>
    <name evidence="4" type="ORF">UXM345_LOCUS35145</name>
</gene>
<comment type="caution">
    <text evidence="4">The sequence shown here is derived from an EMBL/GenBank/DDBJ whole genome shotgun (WGS) entry which is preliminary data.</text>
</comment>
<dbReference type="PROSITE" id="PS50158">
    <property type="entry name" value="ZF_CCHC"/>
    <property type="match status" value="1"/>
</dbReference>
<sequence>IKQAFGSTKLKELTFEQLRTYKQTINQSITQYYDKVIELCKRVDTSMTDSMKLQYLLAGVKQSLKLHIVLYDPQSPETFLSYARKVEDTLSLTNTDYDSNQNEYNQHMKYDRQPITSTINSRQDVDHRRTDVHQSQLHTSTSGRMNNPPNDNVSYSSSLKHPTSKRSTGVCYTCGTPGHYSRDCARSHFH</sequence>
<keyword evidence="1" id="KW-0862">Zinc</keyword>
<dbReference type="SUPFAM" id="SSF57756">
    <property type="entry name" value="Retrovirus zinc finger-like domains"/>
    <property type="match status" value="1"/>
</dbReference>
<evidence type="ECO:0000313" key="5">
    <source>
        <dbReference type="Proteomes" id="UP000663842"/>
    </source>
</evidence>
<dbReference type="InterPro" id="IPR001878">
    <property type="entry name" value="Znf_CCHC"/>
</dbReference>
<dbReference type="InterPro" id="IPR036875">
    <property type="entry name" value="Znf_CCHC_sf"/>
</dbReference>
<dbReference type="GO" id="GO:0003676">
    <property type="term" value="F:nucleic acid binding"/>
    <property type="evidence" value="ECO:0007669"/>
    <property type="project" value="InterPro"/>
</dbReference>
<feature type="compositionally biased region" description="Polar residues" evidence="2">
    <location>
        <begin position="133"/>
        <end position="167"/>
    </location>
</feature>
<accession>A0A820JYQ9</accession>
<protein>
    <recommendedName>
        <fullName evidence="3">CCHC-type domain-containing protein</fullName>
    </recommendedName>
</protein>
<dbReference type="EMBL" id="CAJOBF010013839">
    <property type="protein sequence ID" value="CAF4333788.1"/>
    <property type="molecule type" value="Genomic_DNA"/>
</dbReference>
<dbReference type="Proteomes" id="UP000663842">
    <property type="component" value="Unassembled WGS sequence"/>
</dbReference>
<feature type="region of interest" description="Disordered" evidence="2">
    <location>
        <begin position="120"/>
        <end position="171"/>
    </location>
</feature>
<evidence type="ECO:0000256" key="2">
    <source>
        <dbReference type="SAM" id="MobiDB-lite"/>
    </source>
</evidence>
<dbReference type="SMART" id="SM00343">
    <property type="entry name" value="ZnF_C2HC"/>
    <property type="match status" value="1"/>
</dbReference>
<dbReference type="GO" id="GO:0008270">
    <property type="term" value="F:zinc ion binding"/>
    <property type="evidence" value="ECO:0007669"/>
    <property type="project" value="UniProtKB-KW"/>
</dbReference>
<evidence type="ECO:0000313" key="4">
    <source>
        <dbReference type="EMBL" id="CAF4333788.1"/>
    </source>
</evidence>
<dbReference type="Pfam" id="PF00098">
    <property type="entry name" value="zf-CCHC"/>
    <property type="match status" value="1"/>
</dbReference>